<dbReference type="InterPro" id="IPR036737">
    <property type="entry name" value="OmpA-like_sf"/>
</dbReference>
<evidence type="ECO:0000256" key="2">
    <source>
        <dbReference type="ARBA" id="ARBA00023136"/>
    </source>
</evidence>
<accession>A0A142BVF4</accession>
<feature type="domain" description="OmpA-like" evidence="7">
    <location>
        <begin position="95"/>
        <end position="212"/>
    </location>
</feature>
<dbReference type="SUPFAM" id="SSF103088">
    <property type="entry name" value="OmpA-like"/>
    <property type="match status" value="1"/>
</dbReference>
<dbReference type="CDD" id="cd07185">
    <property type="entry name" value="OmpA_C-like"/>
    <property type="match status" value="1"/>
</dbReference>
<dbReference type="EMBL" id="KU736866">
    <property type="protein sequence ID" value="AMP42092.1"/>
    <property type="molecule type" value="Genomic_DNA"/>
</dbReference>
<dbReference type="Gene3D" id="3.30.1330.60">
    <property type="entry name" value="OmpA-like domain"/>
    <property type="match status" value="1"/>
</dbReference>
<evidence type="ECO:0000256" key="6">
    <source>
        <dbReference type="SAM" id="SignalP"/>
    </source>
</evidence>
<gene>
    <name evidence="8" type="primary">yiaD</name>
</gene>
<evidence type="ECO:0000256" key="3">
    <source>
        <dbReference type="ARBA" id="ARBA00023237"/>
    </source>
</evidence>
<organism evidence="8">
    <name type="scientific">uncultured bacterium IN-01</name>
    <dbReference type="NCBI Taxonomy" id="1805579"/>
    <lineage>
        <taxon>Bacteria</taxon>
        <taxon>environmental samples</taxon>
    </lineage>
</organism>
<dbReference type="Pfam" id="PF13441">
    <property type="entry name" value="Gly-zipper_YMGG"/>
    <property type="match status" value="1"/>
</dbReference>
<feature type="signal peptide" evidence="6">
    <location>
        <begin position="1"/>
        <end position="19"/>
    </location>
</feature>
<evidence type="ECO:0000256" key="1">
    <source>
        <dbReference type="ARBA" id="ARBA00004442"/>
    </source>
</evidence>
<reference evidence="8" key="1">
    <citation type="journal article" date="2016" name="Appl. Environ. Microbiol.">
        <title>Diversity of the Tetracycline Mobilome within a Chinese Pig Manure Sample.</title>
        <authorList>
            <person name="Leclercq S.O."/>
            <person name="Wang C."/>
            <person name="Zhu Y."/>
            <person name="Wu H."/>
            <person name="Du X."/>
            <person name="Liu Z."/>
            <person name="Feng J."/>
        </authorList>
    </citation>
    <scope>NUCLEOTIDE SEQUENCE</scope>
</reference>
<evidence type="ECO:0000256" key="5">
    <source>
        <dbReference type="SAM" id="MobiDB-lite"/>
    </source>
</evidence>
<dbReference type="PROSITE" id="PS51257">
    <property type="entry name" value="PROKAR_LIPOPROTEIN"/>
    <property type="match status" value="1"/>
</dbReference>
<dbReference type="InterPro" id="IPR006665">
    <property type="entry name" value="OmpA-like"/>
</dbReference>
<proteinExistence type="predicted"/>
<keyword evidence="8" id="KW-0449">Lipoprotein</keyword>
<dbReference type="InterPro" id="IPR027367">
    <property type="entry name" value="Gly-zipper_YMGG"/>
</dbReference>
<sequence>MNYRLTRLAGVLVAGSILAGCATQGGNTAAGGGIGAVVGAGLGALIGDSSKAAGIGAGIGAVTGAIVGYNWDRIVGKVDQAGGKQLGVSTTQMPDGSLKVNIPEGATFDISQATLKPAIYPVLNALGTSMVEDPSLRLKAVGHTDSTGSAAFNQTLSVNRASSVVNYLVSQGVPASHMTAEGRGPNDPIASNSTASGRAMNRRVELYLYAVR</sequence>
<dbReference type="AlphaFoldDB" id="A0A142BVF4"/>
<keyword evidence="6" id="KW-0732">Signal</keyword>
<name>A0A142BVF4_9BACT</name>
<dbReference type="PANTHER" id="PTHR30329:SF21">
    <property type="entry name" value="LIPOPROTEIN YIAD-RELATED"/>
    <property type="match status" value="1"/>
</dbReference>
<protein>
    <submittedName>
        <fullName evidence="8">Putative lipoprotein YiaD</fullName>
    </submittedName>
</protein>
<feature type="chain" id="PRO_5007493098" evidence="6">
    <location>
        <begin position="20"/>
        <end position="212"/>
    </location>
</feature>
<dbReference type="InterPro" id="IPR006664">
    <property type="entry name" value="OMP_bac"/>
</dbReference>
<dbReference type="InterPro" id="IPR050330">
    <property type="entry name" value="Bact_OuterMem_StrucFunc"/>
</dbReference>
<dbReference type="PROSITE" id="PS51123">
    <property type="entry name" value="OMPA_2"/>
    <property type="match status" value="1"/>
</dbReference>
<dbReference type="GO" id="GO:0009279">
    <property type="term" value="C:cell outer membrane"/>
    <property type="evidence" value="ECO:0007669"/>
    <property type="project" value="UniProtKB-SubCell"/>
</dbReference>
<evidence type="ECO:0000259" key="7">
    <source>
        <dbReference type="PROSITE" id="PS51123"/>
    </source>
</evidence>
<dbReference type="PRINTS" id="PR01021">
    <property type="entry name" value="OMPADOMAIN"/>
</dbReference>
<comment type="subcellular location">
    <subcellularLocation>
        <location evidence="1">Cell outer membrane</location>
    </subcellularLocation>
</comment>
<evidence type="ECO:0000256" key="4">
    <source>
        <dbReference type="PROSITE-ProRule" id="PRU00473"/>
    </source>
</evidence>
<evidence type="ECO:0000313" key="8">
    <source>
        <dbReference type="EMBL" id="AMP42092.1"/>
    </source>
</evidence>
<dbReference type="Pfam" id="PF00691">
    <property type="entry name" value="OmpA"/>
    <property type="match status" value="1"/>
</dbReference>
<dbReference type="PANTHER" id="PTHR30329">
    <property type="entry name" value="STATOR ELEMENT OF FLAGELLAR MOTOR COMPLEX"/>
    <property type="match status" value="1"/>
</dbReference>
<reference evidence="8" key="2">
    <citation type="submission" date="2016-02" db="EMBL/GenBank/DDBJ databases">
        <authorList>
            <person name="Wen L."/>
            <person name="He K."/>
            <person name="Yang H."/>
        </authorList>
    </citation>
    <scope>NUCLEOTIDE SEQUENCE</scope>
</reference>
<keyword evidence="2 4" id="KW-0472">Membrane</keyword>
<keyword evidence="3" id="KW-0998">Cell outer membrane</keyword>
<feature type="region of interest" description="Disordered" evidence="5">
    <location>
        <begin position="177"/>
        <end position="196"/>
    </location>
</feature>